<dbReference type="EMBL" id="JARKNE010000003">
    <property type="protein sequence ID" value="KAK5840529.1"/>
    <property type="molecule type" value="Genomic_DNA"/>
</dbReference>
<protein>
    <submittedName>
        <fullName evidence="1">Uncharacterized protein</fullName>
    </submittedName>
</protein>
<evidence type="ECO:0000313" key="2">
    <source>
        <dbReference type="Proteomes" id="UP001358586"/>
    </source>
</evidence>
<organism evidence="1 2">
    <name type="scientific">Gossypium arboreum</name>
    <name type="common">Tree cotton</name>
    <name type="synonym">Gossypium nanking</name>
    <dbReference type="NCBI Taxonomy" id="29729"/>
    <lineage>
        <taxon>Eukaryota</taxon>
        <taxon>Viridiplantae</taxon>
        <taxon>Streptophyta</taxon>
        <taxon>Embryophyta</taxon>
        <taxon>Tracheophyta</taxon>
        <taxon>Spermatophyta</taxon>
        <taxon>Magnoliopsida</taxon>
        <taxon>eudicotyledons</taxon>
        <taxon>Gunneridae</taxon>
        <taxon>Pentapetalae</taxon>
        <taxon>rosids</taxon>
        <taxon>malvids</taxon>
        <taxon>Malvales</taxon>
        <taxon>Malvaceae</taxon>
        <taxon>Malvoideae</taxon>
        <taxon>Gossypium</taxon>
    </lineage>
</organism>
<dbReference type="Proteomes" id="UP001358586">
    <property type="component" value="Chromosome 3"/>
</dbReference>
<keyword evidence="2" id="KW-1185">Reference proteome</keyword>
<proteinExistence type="predicted"/>
<evidence type="ECO:0000313" key="1">
    <source>
        <dbReference type="EMBL" id="KAK5840529.1"/>
    </source>
</evidence>
<name>A0ABR0QNF6_GOSAR</name>
<comment type="caution">
    <text evidence="1">The sequence shown here is derived from an EMBL/GenBank/DDBJ whole genome shotgun (WGS) entry which is preliminary data.</text>
</comment>
<accession>A0ABR0QNF6</accession>
<gene>
    <name evidence="1" type="ORF">PVK06_009431</name>
</gene>
<sequence>MVVYLVVLTVACTGFDVFGGERKVLYEPIGESRDVMEGEAFNAIWTSLTISIVGLLSSEFEKDIIPLVRTKQGVNVMTPNLILDQDIMEALSLKDSGGF</sequence>
<reference evidence="1 2" key="1">
    <citation type="submission" date="2023-03" db="EMBL/GenBank/DDBJ databases">
        <title>WGS of Gossypium arboreum.</title>
        <authorList>
            <person name="Yu D."/>
        </authorList>
    </citation>
    <scope>NUCLEOTIDE SEQUENCE [LARGE SCALE GENOMIC DNA]</scope>
    <source>
        <tissue evidence="1">Leaf</tissue>
    </source>
</reference>